<dbReference type="EMBL" id="JACHWS010000001">
    <property type="protein sequence ID" value="MBB3037043.1"/>
    <property type="molecule type" value="Genomic_DNA"/>
</dbReference>
<evidence type="ECO:0000313" key="5">
    <source>
        <dbReference type="Proteomes" id="UP000567922"/>
    </source>
</evidence>
<dbReference type="Pfam" id="PF00665">
    <property type="entry name" value="rve"/>
    <property type="match status" value="1"/>
</dbReference>
<evidence type="ECO:0000259" key="2">
    <source>
        <dbReference type="PROSITE" id="PS50994"/>
    </source>
</evidence>
<reference evidence="3 5" key="1">
    <citation type="submission" date="2020-08" db="EMBL/GenBank/DDBJ databases">
        <title>Sequencing the genomes of 1000 actinobacteria strains.</title>
        <authorList>
            <person name="Klenk H.-P."/>
        </authorList>
    </citation>
    <scope>NUCLEOTIDE SEQUENCE [LARGE SCALE GENOMIC DNA]</scope>
    <source>
        <strain evidence="3 5">DSM 45258</strain>
    </source>
</reference>
<dbReference type="GO" id="GO:0003676">
    <property type="term" value="F:nucleic acid binding"/>
    <property type="evidence" value="ECO:0007669"/>
    <property type="project" value="InterPro"/>
</dbReference>
<evidence type="ECO:0000313" key="4">
    <source>
        <dbReference type="EMBL" id="MBB3037043.1"/>
    </source>
</evidence>
<dbReference type="InterPro" id="IPR036397">
    <property type="entry name" value="RNaseH_sf"/>
</dbReference>
<dbReference type="SUPFAM" id="SSF53098">
    <property type="entry name" value="Ribonuclease H-like"/>
    <property type="match status" value="1"/>
</dbReference>
<sequence>MAAAQEPVLTGVLLALIAAGMSVLAACTLIGVARSSFYRITRGYQHYRPVTDPTPQARREQPAALSHTERDTIIDLLGCEEHMDLSVLQAYWRAFDAKNIGCSLSTFYRVARSEKLTGDRRRIRRGASSKRVKPVVAAAAPNELWTWDTTELRGPRNQDRYRLGLIVDVYSRYPVGWYIGYSENAADAKNMFTAALTAHGAPAIVHSDNGAAMRASELTSLLENIPHRATMSYSRPRVSDDNPFSESMFKTLKYDLNCPDHFDSIEHAREWTGQYLHTYAHQHRHSGLNWHTPASVYHSTAHHVQHQRQQHLDQYYAAHPKRFRQPPQAPRLPEATGINIKPPHLSQTG</sequence>
<name>A0A839RKY8_9ACTN</name>
<feature type="domain" description="Integrase catalytic" evidence="2">
    <location>
        <begin position="137"/>
        <end position="301"/>
    </location>
</feature>
<dbReference type="PANTHER" id="PTHR46889:SF4">
    <property type="entry name" value="TRANSPOSASE INSO FOR INSERTION SEQUENCE ELEMENT IS911B-RELATED"/>
    <property type="match status" value="1"/>
</dbReference>
<keyword evidence="5" id="KW-1185">Reference proteome</keyword>
<dbReference type="AlphaFoldDB" id="A0A839RKY8"/>
<dbReference type="InterPro" id="IPR001584">
    <property type="entry name" value="Integrase_cat-core"/>
</dbReference>
<dbReference type="Gene3D" id="3.30.420.10">
    <property type="entry name" value="Ribonuclease H-like superfamily/Ribonuclease H"/>
    <property type="match status" value="1"/>
</dbReference>
<evidence type="ECO:0000256" key="1">
    <source>
        <dbReference type="SAM" id="MobiDB-lite"/>
    </source>
</evidence>
<dbReference type="InterPro" id="IPR050900">
    <property type="entry name" value="Transposase_IS3/IS150/IS904"/>
</dbReference>
<dbReference type="NCBIfam" id="NF033516">
    <property type="entry name" value="transpos_IS3"/>
    <property type="match status" value="1"/>
</dbReference>
<dbReference type="PROSITE" id="PS50994">
    <property type="entry name" value="INTEGRASE"/>
    <property type="match status" value="1"/>
</dbReference>
<dbReference type="RefSeq" id="WP_183377490.1">
    <property type="nucleotide sequence ID" value="NZ_JACHWS010000001.1"/>
</dbReference>
<dbReference type="Proteomes" id="UP000567922">
    <property type="component" value="Unassembled WGS sequence"/>
</dbReference>
<dbReference type="Pfam" id="PF13683">
    <property type="entry name" value="rve_3"/>
    <property type="match status" value="1"/>
</dbReference>
<proteinExistence type="predicted"/>
<dbReference type="GO" id="GO:0015074">
    <property type="term" value="P:DNA integration"/>
    <property type="evidence" value="ECO:0007669"/>
    <property type="project" value="InterPro"/>
</dbReference>
<accession>A0A839RKY8</accession>
<dbReference type="InterPro" id="IPR012337">
    <property type="entry name" value="RNaseH-like_sf"/>
</dbReference>
<protein>
    <submittedName>
        <fullName evidence="3">Transposase InsO family protein</fullName>
    </submittedName>
</protein>
<comment type="caution">
    <text evidence="3">The sequence shown here is derived from an EMBL/GenBank/DDBJ whole genome shotgun (WGS) entry which is preliminary data.</text>
</comment>
<dbReference type="EMBL" id="JACHWS010000001">
    <property type="protein sequence ID" value="MBB3037037.1"/>
    <property type="molecule type" value="Genomic_DNA"/>
</dbReference>
<organism evidence="3 5">
    <name type="scientific">Hoyosella altamirensis</name>
    <dbReference type="NCBI Taxonomy" id="616997"/>
    <lineage>
        <taxon>Bacteria</taxon>
        <taxon>Bacillati</taxon>
        <taxon>Actinomycetota</taxon>
        <taxon>Actinomycetes</taxon>
        <taxon>Mycobacteriales</taxon>
        <taxon>Hoyosellaceae</taxon>
        <taxon>Hoyosella</taxon>
    </lineage>
</organism>
<dbReference type="InterPro" id="IPR048020">
    <property type="entry name" value="Transpos_IS3"/>
</dbReference>
<evidence type="ECO:0000313" key="3">
    <source>
        <dbReference type="EMBL" id="MBB3037037.1"/>
    </source>
</evidence>
<feature type="region of interest" description="Disordered" evidence="1">
    <location>
        <begin position="324"/>
        <end position="349"/>
    </location>
</feature>
<gene>
    <name evidence="3" type="ORF">FHU29_001471</name>
    <name evidence="4" type="ORF">FHU29_001477</name>
</gene>
<dbReference type="PANTHER" id="PTHR46889">
    <property type="entry name" value="TRANSPOSASE INSF FOR INSERTION SEQUENCE IS3B-RELATED"/>
    <property type="match status" value="1"/>
</dbReference>